<keyword evidence="9" id="KW-0233">DNA recombination</keyword>
<dbReference type="GeneID" id="87922034"/>
<evidence type="ECO:0000256" key="12">
    <source>
        <dbReference type="SAM" id="Coils"/>
    </source>
</evidence>
<feature type="region of interest" description="Disordered" evidence="13">
    <location>
        <begin position="1067"/>
        <end position="1086"/>
    </location>
</feature>
<evidence type="ECO:0000256" key="6">
    <source>
        <dbReference type="ARBA" id="ARBA00022763"/>
    </source>
</evidence>
<protein>
    <recommendedName>
        <fullName evidence="14">Rad50/SbcC-type AAA domain-containing protein</fullName>
    </recommendedName>
</protein>
<keyword evidence="7" id="KW-0067">ATP-binding</keyword>
<keyword evidence="5" id="KW-0547">Nucleotide-binding</keyword>
<dbReference type="GO" id="GO:0005524">
    <property type="term" value="F:ATP binding"/>
    <property type="evidence" value="ECO:0007669"/>
    <property type="project" value="UniProtKB-KW"/>
</dbReference>
<gene>
    <name evidence="15" type="ORF">Triagg1_7399</name>
</gene>
<comment type="caution">
    <text evidence="15">The sequence shown here is derived from an EMBL/GenBank/DDBJ whole genome shotgun (WGS) entry which is preliminary data.</text>
</comment>
<dbReference type="GO" id="GO:0005634">
    <property type="term" value="C:nucleus"/>
    <property type="evidence" value="ECO:0007669"/>
    <property type="project" value="UniProtKB-SubCell"/>
</dbReference>
<evidence type="ECO:0000256" key="9">
    <source>
        <dbReference type="ARBA" id="ARBA00023172"/>
    </source>
</evidence>
<dbReference type="GO" id="GO:0035861">
    <property type="term" value="C:site of double-strand break"/>
    <property type="evidence" value="ECO:0007669"/>
    <property type="project" value="TreeGrafter"/>
</dbReference>
<dbReference type="EMBL" id="JAWRVG010000032">
    <property type="protein sequence ID" value="KAK4068460.1"/>
    <property type="molecule type" value="Genomic_DNA"/>
</dbReference>
<dbReference type="GO" id="GO:0000724">
    <property type="term" value="P:double-strand break repair via homologous recombination"/>
    <property type="evidence" value="ECO:0007669"/>
    <property type="project" value="TreeGrafter"/>
</dbReference>
<accession>A0AAE1I9X4</accession>
<evidence type="ECO:0000256" key="3">
    <source>
        <dbReference type="ARBA" id="ARBA00006793"/>
    </source>
</evidence>
<evidence type="ECO:0000313" key="15">
    <source>
        <dbReference type="EMBL" id="KAK4068460.1"/>
    </source>
</evidence>
<evidence type="ECO:0000256" key="7">
    <source>
        <dbReference type="ARBA" id="ARBA00022840"/>
    </source>
</evidence>
<dbReference type="InterPro" id="IPR038729">
    <property type="entry name" value="Rad50/SbcC_AAA"/>
</dbReference>
<evidence type="ECO:0000256" key="4">
    <source>
        <dbReference type="ARBA" id="ARBA00022454"/>
    </source>
</evidence>
<evidence type="ECO:0000256" key="5">
    <source>
        <dbReference type="ARBA" id="ARBA00022741"/>
    </source>
</evidence>
<reference evidence="15" key="1">
    <citation type="submission" date="2023-11" db="EMBL/GenBank/DDBJ databases">
        <title>The genome sequences of three competitors of mushroom-forming fungi.</title>
        <authorList>
            <person name="Beijen E."/>
            <person name="Ohm R.A."/>
        </authorList>
    </citation>
    <scope>NUCLEOTIDE SEQUENCE</scope>
    <source>
        <strain evidence="15">CBS 100526</strain>
    </source>
</reference>
<dbReference type="Proteomes" id="UP001273209">
    <property type="component" value="Unassembled WGS sequence"/>
</dbReference>
<feature type="domain" description="Rad50/SbcC-type AAA" evidence="14">
    <location>
        <begin position="135"/>
        <end position="387"/>
    </location>
</feature>
<sequence>MAPLKRSRIASGQQAGTADITEAHASMAIGMQPRKRVRLSADDGAEGSSSRAAETRRDDGSSSSESENDDGDDDDDDAPASPPQTQYELMRDNGFRHLEHTDWDDQQATQKLMRRTTTQTFDNNMVAESGIIESITCYNFMCHERLHVELGPLINFIVGENGSGKSAVLTALTLCLGGKASDTNRGGSLKSFVKEGRDQGSLVVKIKNAGTDAYQPDIYGASITVERHFSKSGSSGFKIKTDQGKVVSTKKQEVDEISEWYALQIGNPLTVLSQDNARQFLNAATPAQKYKYFVSGVQLEQLDNDYKMSQDTLDKTLILREDLNEKIGHVKKEMDDAQRLAEIAQKNQGLREKARHYRNQLVWSQVVERERELEQRNADLNRRDEELISWEADCEKATEALAKEEEKLVRVQEAREALGNEENTFEETMLEAEAAWNDAKRKQTELQREERDAHMRLKTLRTDIQLCESKIKEEEKRLDGASGSARAQKDQELAEAQAQEKRVDEETREARARAPMYSEKITAAKEAAKRVGELLQQKKKEVVMAQKGVRDLEQSSGSALDGYDADLIRLAKAIERETGFESKPLGPLGTHVTLRKPEWSGILEKTFGENLNAFVVQSKRDQTKLSNMIQRMGLRKQPPIYIAYGGTIDTSAQEPDAEFDTILRVLAFDNELVRSQLVINNQIEKVILVKDRLEAERVMIDNNGPPRNVVACICFHDGRGKRGHGLRITNRFGTIGTSPVTPTNLAPRMQSDSAQRLLVQKENLRQLGLEVKDLIIEERQARQQLEGCEADLKAHQRALKDLESDNRRIQADIQRISLDLDAFEGVDGRLMALREEREAKQTEEEQLGLQYGNLKLEKRELSKKAEEAKARLDAEKDVRKDHQSRVAKAEDKVKKHESFRKIAVAQKNAAFERRDIEINERRRAEARRDHKIAEVADFTQQAEQVSPDRVHIPEDETYASLEIKYSKVREQLSQREARQGATDQQIYDRAVEARTRYEDVMKKTRDVDDTIASLKQAIEHRLHLWRMFQRQISARIRIQFSYLLSERGFRGKIDIDHRNRKVNLQIEPDKTRKSSSGRNTKTLSGGEKSFSSICMLLSVWEAIGSPIRCLDEFDVFMDNVNRAISTNMLVDAARRSVSRQYILITPNAIEGRARLDKDVKIIRLTDPRQRTLI</sequence>
<keyword evidence="8 12" id="KW-0175">Coiled coil</keyword>
<keyword evidence="10" id="KW-0234">DNA repair</keyword>
<dbReference type="RefSeq" id="XP_062753717.1">
    <property type="nucleotide sequence ID" value="XM_062902131.1"/>
</dbReference>
<feature type="region of interest" description="Disordered" evidence="13">
    <location>
        <begin position="475"/>
        <end position="513"/>
    </location>
</feature>
<evidence type="ECO:0000259" key="14">
    <source>
        <dbReference type="Pfam" id="PF13476"/>
    </source>
</evidence>
<evidence type="ECO:0000313" key="16">
    <source>
        <dbReference type="Proteomes" id="UP001273209"/>
    </source>
</evidence>
<evidence type="ECO:0000256" key="10">
    <source>
        <dbReference type="ARBA" id="ARBA00023204"/>
    </source>
</evidence>
<dbReference type="GO" id="GO:0030915">
    <property type="term" value="C:Smc5-Smc6 complex"/>
    <property type="evidence" value="ECO:0007669"/>
    <property type="project" value="TreeGrafter"/>
</dbReference>
<feature type="compositionally biased region" description="Acidic residues" evidence="13">
    <location>
        <begin position="66"/>
        <end position="78"/>
    </location>
</feature>
<keyword evidence="6" id="KW-0227">DNA damage</keyword>
<name>A0AAE1I9X4_9HYPO</name>
<comment type="subcellular location">
    <subcellularLocation>
        <location evidence="2">Chromosome</location>
    </subcellularLocation>
    <subcellularLocation>
        <location evidence="1">Nucleus</location>
    </subcellularLocation>
</comment>
<evidence type="ECO:0000256" key="11">
    <source>
        <dbReference type="ARBA" id="ARBA00023242"/>
    </source>
</evidence>
<dbReference type="SUPFAM" id="SSF52540">
    <property type="entry name" value="P-loop containing nucleoside triphosphate hydrolases"/>
    <property type="match status" value="1"/>
</dbReference>
<keyword evidence="16" id="KW-1185">Reference proteome</keyword>
<dbReference type="PANTHER" id="PTHR19306:SF6">
    <property type="entry name" value="STRUCTURAL MAINTENANCE OF CHROMOSOMES PROTEIN 6"/>
    <property type="match status" value="1"/>
</dbReference>
<dbReference type="PANTHER" id="PTHR19306">
    <property type="entry name" value="STRUCTURAL MAINTENANCE OF CHROMOSOMES 5,6 SMC5, SMC6"/>
    <property type="match status" value="1"/>
</dbReference>
<dbReference type="Gene3D" id="3.40.50.300">
    <property type="entry name" value="P-loop containing nucleotide triphosphate hydrolases"/>
    <property type="match status" value="2"/>
</dbReference>
<dbReference type="GO" id="GO:0016887">
    <property type="term" value="F:ATP hydrolysis activity"/>
    <property type="evidence" value="ECO:0007669"/>
    <property type="project" value="InterPro"/>
</dbReference>
<feature type="region of interest" description="Disordered" evidence="13">
    <location>
        <begin position="871"/>
        <end position="892"/>
    </location>
</feature>
<evidence type="ECO:0000256" key="2">
    <source>
        <dbReference type="ARBA" id="ARBA00004286"/>
    </source>
</evidence>
<evidence type="ECO:0000256" key="1">
    <source>
        <dbReference type="ARBA" id="ARBA00004123"/>
    </source>
</evidence>
<feature type="coiled-coil region" evidence="12">
    <location>
        <begin position="320"/>
        <end position="360"/>
    </location>
</feature>
<dbReference type="Pfam" id="PF13476">
    <property type="entry name" value="AAA_23"/>
    <property type="match status" value="1"/>
</dbReference>
<evidence type="ECO:0000256" key="8">
    <source>
        <dbReference type="ARBA" id="ARBA00023054"/>
    </source>
</evidence>
<evidence type="ECO:0000256" key="13">
    <source>
        <dbReference type="SAM" id="MobiDB-lite"/>
    </source>
</evidence>
<feature type="compositionally biased region" description="Basic and acidic residues" evidence="13">
    <location>
        <begin position="487"/>
        <end position="512"/>
    </location>
</feature>
<dbReference type="AlphaFoldDB" id="A0AAE1I9X4"/>
<dbReference type="InterPro" id="IPR027417">
    <property type="entry name" value="P-loop_NTPase"/>
</dbReference>
<keyword evidence="11" id="KW-0539">Nucleus</keyword>
<comment type="similarity">
    <text evidence="3">Belongs to the SMC family. SMC6 subfamily.</text>
</comment>
<feature type="region of interest" description="Disordered" evidence="13">
    <location>
        <begin position="1"/>
        <end position="86"/>
    </location>
</feature>
<feature type="compositionally biased region" description="Polar residues" evidence="13">
    <location>
        <begin position="1074"/>
        <end position="1083"/>
    </location>
</feature>
<dbReference type="GO" id="GO:0003684">
    <property type="term" value="F:damaged DNA binding"/>
    <property type="evidence" value="ECO:0007669"/>
    <property type="project" value="TreeGrafter"/>
</dbReference>
<keyword evidence="4" id="KW-0158">Chromosome</keyword>
<dbReference type="GO" id="GO:0003697">
    <property type="term" value="F:single-stranded DNA binding"/>
    <property type="evidence" value="ECO:0007669"/>
    <property type="project" value="TreeGrafter"/>
</dbReference>
<proteinExistence type="inferred from homology"/>
<organism evidence="15 16">
    <name type="scientific">Trichoderma aggressivum f. europaeum</name>
    <dbReference type="NCBI Taxonomy" id="173218"/>
    <lineage>
        <taxon>Eukaryota</taxon>
        <taxon>Fungi</taxon>
        <taxon>Dikarya</taxon>
        <taxon>Ascomycota</taxon>
        <taxon>Pezizomycotina</taxon>
        <taxon>Sordariomycetes</taxon>
        <taxon>Hypocreomycetidae</taxon>
        <taxon>Hypocreales</taxon>
        <taxon>Hypocreaceae</taxon>
        <taxon>Trichoderma</taxon>
    </lineage>
</organism>